<name>A0A6C0I490_9ZZZZ</name>
<dbReference type="AlphaFoldDB" id="A0A6C0I490"/>
<accession>A0A6C0I490</accession>
<dbReference type="EMBL" id="MN740084">
    <property type="protein sequence ID" value="QHT87176.1"/>
    <property type="molecule type" value="Genomic_DNA"/>
</dbReference>
<proteinExistence type="predicted"/>
<reference evidence="1" key="1">
    <citation type="journal article" date="2020" name="Nature">
        <title>Giant virus diversity and host interactions through global metagenomics.</title>
        <authorList>
            <person name="Schulz F."/>
            <person name="Roux S."/>
            <person name="Paez-Espino D."/>
            <person name="Jungbluth S."/>
            <person name="Walsh D.A."/>
            <person name="Denef V.J."/>
            <person name="McMahon K.D."/>
            <person name="Konstantinidis K.T."/>
            <person name="Eloe-Fadrosh E.A."/>
            <person name="Kyrpides N.C."/>
            <person name="Woyke T."/>
        </authorList>
    </citation>
    <scope>NUCLEOTIDE SEQUENCE</scope>
    <source>
        <strain evidence="1">GVMAG-M-3300023184-190</strain>
    </source>
</reference>
<protein>
    <submittedName>
        <fullName evidence="1">Uncharacterized protein</fullName>
    </submittedName>
</protein>
<evidence type="ECO:0000313" key="1">
    <source>
        <dbReference type="EMBL" id="QHT87176.1"/>
    </source>
</evidence>
<organism evidence="1">
    <name type="scientific">viral metagenome</name>
    <dbReference type="NCBI Taxonomy" id="1070528"/>
    <lineage>
        <taxon>unclassified sequences</taxon>
        <taxon>metagenomes</taxon>
        <taxon>organismal metagenomes</taxon>
    </lineage>
</organism>
<sequence>MELPTVSFSDWLLYHGTPNDYPSDSTDSIGRRFSIGKNFCRLDVLPFSPCVGRNCKVETKKLRKGK</sequence>